<feature type="transmembrane region" description="Helical" evidence="1">
    <location>
        <begin position="246"/>
        <end position="266"/>
    </location>
</feature>
<reference evidence="3 4" key="1">
    <citation type="submission" date="2021-08" db="EMBL/GenBank/DDBJ databases">
        <title>Lysobacter sp. strain CJ11 Genome sequencing and assembly.</title>
        <authorList>
            <person name="Kim I."/>
        </authorList>
    </citation>
    <scope>NUCLEOTIDE SEQUENCE [LARGE SCALE GENOMIC DNA]</scope>
    <source>
        <strain evidence="3 4">CJ11</strain>
    </source>
</reference>
<evidence type="ECO:0000313" key="4">
    <source>
        <dbReference type="Proteomes" id="UP000824755"/>
    </source>
</evidence>
<dbReference type="SUPFAM" id="SSF48317">
    <property type="entry name" value="Acid phosphatase/Vanadium-dependent haloperoxidase"/>
    <property type="match status" value="1"/>
</dbReference>
<feature type="transmembrane region" description="Helical" evidence="1">
    <location>
        <begin position="182"/>
        <end position="201"/>
    </location>
</feature>
<evidence type="ECO:0000313" key="3">
    <source>
        <dbReference type="EMBL" id="QYR52858.1"/>
    </source>
</evidence>
<evidence type="ECO:0000259" key="2">
    <source>
        <dbReference type="SMART" id="SM00014"/>
    </source>
</evidence>
<organism evidence="3 4">
    <name type="scientific">Lysobacter soyae</name>
    <dbReference type="NCBI Taxonomy" id="2764185"/>
    <lineage>
        <taxon>Bacteria</taxon>
        <taxon>Pseudomonadati</taxon>
        <taxon>Pseudomonadota</taxon>
        <taxon>Gammaproteobacteria</taxon>
        <taxon>Lysobacterales</taxon>
        <taxon>Lysobacteraceae</taxon>
        <taxon>Lysobacter</taxon>
    </lineage>
</organism>
<dbReference type="InterPro" id="IPR036938">
    <property type="entry name" value="PAP2/HPO_sf"/>
</dbReference>
<accession>A0ABX8WN70</accession>
<keyword evidence="1" id="KW-1133">Transmembrane helix</keyword>
<dbReference type="Pfam" id="PF01569">
    <property type="entry name" value="PAP2"/>
    <property type="match status" value="1"/>
</dbReference>
<dbReference type="Proteomes" id="UP000824755">
    <property type="component" value="Chromosome"/>
</dbReference>
<feature type="domain" description="Phosphatidic acid phosphatase type 2/haloperoxidase" evidence="2">
    <location>
        <begin position="102"/>
        <end position="228"/>
    </location>
</feature>
<proteinExistence type="predicted"/>
<feature type="transmembrane region" description="Helical" evidence="1">
    <location>
        <begin position="14"/>
        <end position="33"/>
    </location>
</feature>
<feature type="transmembrane region" description="Helical" evidence="1">
    <location>
        <begin position="213"/>
        <end position="234"/>
    </location>
</feature>
<feature type="transmembrane region" description="Helical" evidence="1">
    <location>
        <begin position="102"/>
        <end position="122"/>
    </location>
</feature>
<evidence type="ECO:0000256" key="1">
    <source>
        <dbReference type="SAM" id="Phobius"/>
    </source>
</evidence>
<gene>
    <name evidence="3" type="ORF">H8L67_09845</name>
</gene>
<keyword evidence="1" id="KW-0812">Transmembrane</keyword>
<sequence length="397" mass="42856">MNFAASARRLNSKWVLWGLLLVAAIGSTLPFWLTDLDIRASALFYSPMPAELGREASWPLGQSGVFNTLYLVGSALSWLVLVLTILAYALPAVRKHPLLRQITLTTLATVALGTGLLVNGLGKDFTGRPRPRTIEEFGGHSQYRKPLQLGTPGVGKSFPCGHCSAGYAVGAVGLALLSARPALGLGIIVASIGFGLAMGAARMAAGAHFLSDVLWSGILTWLAALAAHSLLTRLRKENDRRRWPPWLSYVGVGVLSLAVVGGLLFTRPFHYQVRVRVPVAAMPAQWVFDTSVADLDIAVDPDARDAVSIDGEIKGFGFPNVRVKESERVTGTQVLRQIRQTGTAKEIDAPMKLTVRPEMLDRIEVRIGTGNVKIVDPAYRARLMPHVNIQNATAEAQ</sequence>
<dbReference type="SMART" id="SM00014">
    <property type="entry name" value="acidPPc"/>
    <property type="match status" value="1"/>
</dbReference>
<dbReference type="InterPro" id="IPR000326">
    <property type="entry name" value="PAP2/HPO"/>
</dbReference>
<dbReference type="EMBL" id="CP080544">
    <property type="protein sequence ID" value="QYR52858.1"/>
    <property type="molecule type" value="Genomic_DNA"/>
</dbReference>
<dbReference type="RefSeq" id="WP_220379678.1">
    <property type="nucleotide sequence ID" value="NZ_CP080544.1"/>
</dbReference>
<keyword evidence="1" id="KW-0472">Membrane</keyword>
<dbReference type="Gene3D" id="1.20.144.10">
    <property type="entry name" value="Phosphatidic acid phosphatase type 2/haloperoxidase"/>
    <property type="match status" value="1"/>
</dbReference>
<name>A0ABX8WN70_9GAMM</name>
<feature type="transmembrane region" description="Helical" evidence="1">
    <location>
        <begin position="68"/>
        <end position="90"/>
    </location>
</feature>
<keyword evidence="4" id="KW-1185">Reference proteome</keyword>
<dbReference type="CDD" id="cd03396">
    <property type="entry name" value="PAP2_like_6"/>
    <property type="match status" value="1"/>
</dbReference>
<protein>
    <submittedName>
        <fullName evidence="3">Phosphatase PAP2 family protein</fullName>
    </submittedName>
</protein>